<comment type="caution">
    <text evidence="1">The sequence shown here is derived from an EMBL/GenBank/DDBJ whole genome shotgun (WGS) entry which is preliminary data.</text>
</comment>
<dbReference type="Pfam" id="PF07870">
    <property type="entry name" value="DUF1657"/>
    <property type="match status" value="1"/>
</dbReference>
<dbReference type="AlphaFoldDB" id="A0A6L3V8T9"/>
<accession>A0A6L3V8T9</accession>
<dbReference type="InterPro" id="IPR012452">
    <property type="entry name" value="DUF1657"/>
</dbReference>
<dbReference type="RefSeq" id="WP_151532817.1">
    <property type="nucleotide sequence ID" value="NZ_WBOS01000001.1"/>
</dbReference>
<name>A0A6L3V8T9_9BACI</name>
<evidence type="ECO:0000313" key="2">
    <source>
        <dbReference type="Proteomes" id="UP000481030"/>
    </source>
</evidence>
<keyword evidence="2" id="KW-1185">Reference proteome</keyword>
<proteinExistence type="predicted"/>
<organism evidence="1 2">
    <name type="scientific">Cytobacillus depressus</name>
    <dbReference type="NCBI Taxonomy" id="1602942"/>
    <lineage>
        <taxon>Bacteria</taxon>
        <taxon>Bacillati</taxon>
        <taxon>Bacillota</taxon>
        <taxon>Bacilli</taxon>
        <taxon>Bacillales</taxon>
        <taxon>Bacillaceae</taxon>
        <taxon>Cytobacillus</taxon>
    </lineage>
</organism>
<reference evidence="1 2" key="1">
    <citation type="journal article" date="2016" name="Antonie Van Leeuwenhoek">
        <title>Bacillus depressus sp. nov., isolated from soil of a sunflower field.</title>
        <authorList>
            <person name="Wei X."/>
            <person name="Xin D."/>
            <person name="Xin Y."/>
            <person name="Zhang H."/>
            <person name="Wang T."/>
            <person name="Zhang J."/>
        </authorList>
    </citation>
    <scope>NUCLEOTIDE SEQUENCE [LARGE SCALE GENOMIC DNA]</scope>
    <source>
        <strain evidence="1 2">BZ1</strain>
    </source>
</reference>
<protein>
    <submittedName>
        <fullName evidence="1">DUF1657 domain-containing protein</fullName>
    </submittedName>
</protein>
<evidence type="ECO:0000313" key="1">
    <source>
        <dbReference type="EMBL" id="KAB2338091.1"/>
    </source>
</evidence>
<dbReference type="OrthoDB" id="1684731at2"/>
<dbReference type="Proteomes" id="UP000481030">
    <property type="component" value="Unassembled WGS sequence"/>
</dbReference>
<dbReference type="EMBL" id="WBOS01000001">
    <property type="protein sequence ID" value="KAB2338091.1"/>
    <property type="molecule type" value="Genomic_DNA"/>
</dbReference>
<gene>
    <name evidence="1" type="ORF">F7731_00505</name>
</gene>
<sequence>MTVISNVKQSLSNIKGIEAQLSILALNSQDPEAQKTFHEMMNMMNEIKKDLQVRVSEMILEEPQYKKS</sequence>